<keyword evidence="1" id="KW-0489">Methyltransferase</keyword>
<dbReference type="PANTHER" id="PTHR45747">
    <property type="entry name" value="HISTONE-LYSINE N-METHYLTRANSFERASE E(Z)"/>
    <property type="match status" value="1"/>
</dbReference>
<sequence>MSFIGNETKRQSSRKLSGLNSSFSDVSSTDAMEEDEVDVYGTIKSERHFRENHGNYTKNDKITTLVEHFINENEEDNNIDAKMCVNILKAVRISCIYDNEVSKANMDILTPLEVNETINGKSDSSIVISCLENMSNQINSGIKIPNLNFDHESNKTEYLGTHDYNLSIVEFDSDENEEEEEETDESPPVNILNVPYQIIKPSNVPPYIQTVLNFSTSDDPYLHFSIDAIHGNKADEDSGELFGDENEIDIFPDGVRGLNENIVDINLTTDSLYNIVAITQEKHPDADIDDIIYNVHFLFPKLGSLTVLKDVINDAENQLGELIDPKAHEKKQSFMDLWCNNCCKFMDCACEKKKVKSIPAAYVNQVPFDDDEFVNMCGVDCYKNSSNKKEKVESFYEYTELERLRFKQYYSLFGNRSCQIKDALITDEGVAVKCYRIKNFIDKYCKNKPTKQYIKMTTNQQTPNTYQTFANVARKTILKNDTEYGNNDKYTPCRHVGECSEKNKCPCIKSKHACFNLCGCPPSCPTKFTGCNCKSGNCNTTKCPCVKLGWECVSTFCKSCCCDVTVEVPLKDMCRNSFLQRGFSKRLDIRESTIAGYGAFAMDNIDKGEFISEYKGEIISKEESERRGRVYDSIKISYLFKLNQMQQVDAYHYGNACRFINHSDTNANVAAKIVVISGMQRIALYASKNITAGEELFFNYNYSKNQTKNFVENGSLPGKKIFHKTPYIGKRR</sequence>
<feature type="domain" description="CXC" evidence="7">
    <location>
        <begin position="473"/>
        <end position="577"/>
    </location>
</feature>
<reference evidence="9" key="1">
    <citation type="submission" date="2017-02" db="UniProtKB">
        <authorList>
            <consortium name="WormBaseParasite"/>
        </authorList>
    </citation>
    <scope>IDENTIFICATION</scope>
</reference>
<feature type="domain" description="SET" evidence="6">
    <location>
        <begin position="585"/>
        <end position="701"/>
    </location>
</feature>
<evidence type="ECO:0000313" key="8">
    <source>
        <dbReference type="Proteomes" id="UP000038045"/>
    </source>
</evidence>
<dbReference type="GO" id="GO:0031507">
    <property type="term" value="P:heterochromatin formation"/>
    <property type="evidence" value="ECO:0007669"/>
    <property type="project" value="TreeGrafter"/>
</dbReference>
<dbReference type="GO" id="GO:0005634">
    <property type="term" value="C:nucleus"/>
    <property type="evidence" value="ECO:0007669"/>
    <property type="project" value="TreeGrafter"/>
</dbReference>
<dbReference type="Pfam" id="PF00856">
    <property type="entry name" value="SET"/>
    <property type="match status" value="1"/>
</dbReference>
<dbReference type="PANTHER" id="PTHR45747:SF4">
    <property type="entry name" value="HISTONE-LYSINE N-METHYLTRANSFERASE E(Z)"/>
    <property type="match status" value="1"/>
</dbReference>
<dbReference type="SMART" id="SM00317">
    <property type="entry name" value="SET"/>
    <property type="match status" value="1"/>
</dbReference>
<dbReference type="GO" id="GO:0003682">
    <property type="term" value="F:chromatin binding"/>
    <property type="evidence" value="ECO:0007669"/>
    <property type="project" value="TreeGrafter"/>
</dbReference>
<dbReference type="Gene3D" id="2.170.270.10">
    <property type="entry name" value="SET domain"/>
    <property type="match status" value="1"/>
</dbReference>
<dbReference type="InterPro" id="IPR046341">
    <property type="entry name" value="SET_dom_sf"/>
</dbReference>
<keyword evidence="2" id="KW-0808">Transferase</keyword>
<evidence type="ECO:0000256" key="2">
    <source>
        <dbReference type="ARBA" id="ARBA00022679"/>
    </source>
</evidence>
<dbReference type="Proteomes" id="UP000038045">
    <property type="component" value="Unplaced"/>
</dbReference>
<keyword evidence="5" id="KW-0804">Transcription</keyword>
<keyword evidence="4" id="KW-0805">Transcription regulation</keyword>
<evidence type="ECO:0000256" key="3">
    <source>
        <dbReference type="ARBA" id="ARBA00022691"/>
    </source>
</evidence>
<organism evidence="8 9">
    <name type="scientific">Parastrongyloides trichosuri</name>
    <name type="common">Possum-specific nematode worm</name>
    <dbReference type="NCBI Taxonomy" id="131310"/>
    <lineage>
        <taxon>Eukaryota</taxon>
        <taxon>Metazoa</taxon>
        <taxon>Ecdysozoa</taxon>
        <taxon>Nematoda</taxon>
        <taxon>Chromadorea</taxon>
        <taxon>Rhabditida</taxon>
        <taxon>Tylenchina</taxon>
        <taxon>Panagrolaimomorpha</taxon>
        <taxon>Strongyloidoidea</taxon>
        <taxon>Strongyloididae</taxon>
        <taxon>Parastrongyloides</taxon>
    </lineage>
</organism>
<evidence type="ECO:0000259" key="6">
    <source>
        <dbReference type="PROSITE" id="PS50280"/>
    </source>
</evidence>
<dbReference type="WBParaSite" id="PTRK_0000904100.1">
    <property type="protein sequence ID" value="PTRK_0000904100.1"/>
    <property type="gene ID" value="PTRK_0000904100"/>
</dbReference>
<dbReference type="AlphaFoldDB" id="A0A0N4ZL85"/>
<dbReference type="PROSITE" id="PS50280">
    <property type="entry name" value="SET"/>
    <property type="match status" value="1"/>
</dbReference>
<protein>
    <submittedName>
        <fullName evidence="9">[Histone H3]-lysine(27) N-trimethyltransferase</fullName>
    </submittedName>
</protein>
<dbReference type="GO" id="GO:0046976">
    <property type="term" value="F:histone H3K27 methyltransferase activity"/>
    <property type="evidence" value="ECO:0007669"/>
    <property type="project" value="TreeGrafter"/>
</dbReference>
<accession>A0A0N4ZL85</accession>
<keyword evidence="3" id="KW-0949">S-adenosyl-L-methionine</keyword>
<evidence type="ECO:0000256" key="1">
    <source>
        <dbReference type="ARBA" id="ARBA00022603"/>
    </source>
</evidence>
<evidence type="ECO:0000256" key="4">
    <source>
        <dbReference type="ARBA" id="ARBA00023015"/>
    </source>
</evidence>
<dbReference type="PROSITE" id="PS51633">
    <property type="entry name" value="CXC"/>
    <property type="match status" value="1"/>
</dbReference>
<evidence type="ECO:0000313" key="9">
    <source>
        <dbReference type="WBParaSite" id="PTRK_0000904100.1"/>
    </source>
</evidence>
<evidence type="ECO:0000256" key="5">
    <source>
        <dbReference type="ARBA" id="ARBA00023163"/>
    </source>
</evidence>
<dbReference type="SUPFAM" id="SSF82199">
    <property type="entry name" value="SET domain"/>
    <property type="match status" value="1"/>
</dbReference>
<name>A0A0N4ZL85_PARTI</name>
<evidence type="ECO:0000259" key="7">
    <source>
        <dbReference type="PROSITE" id="PS51633"/>
    </source>
</evidence>
<dbReference type="GO" id="GO:0032259">
    <property type="term" value="P:methylation"/>
    <property type="evidence" value="ECO:0007669"/>
    <property type="project" value="UniProtKB-KW"/>
</dbReference>
<dbReference type="InterPro" id="IPR026489">
    <property type="entry name" value="CXC_dom"/>
</dbReference>
<dbReference type="STRING" id="131310.A0A0N4ZL85"/>
<keyword evidence="8" id="KW-1185">Reference proteome</keyword>
<dbReference type="InterPro" id="IPR001214">
    <property type="entry name" value="SET_dom"/>
</dbReference>
<dbReference type="InterPro" id="IPR045318">
    <property type="entry name" value="EZH1/2-like"/>
</dbReference>
<proteinExistence type="predicted"/>